<reference evidence="2" key="1">
    <citation type="submission" date="2021-06" db="EMBL/GenBank/DDBJ databases">
        <title>Comparative genomics, transcriptomics and evolutionary studies reveal genomic signatures of adaptation to plant cell wall in hemibiotrophic fungi.</title>
        <authorList>
            <consortium name="DOE Joint Genome Institute"/>
            <person name="Baroncelli R."/>
            <person name="Diaz J.F."/>
            <person name="Benocci T."/>
            <person name="Peng M."/>
            <person name="Battaglia E."/>
            <person name="Haridas S."/>
            <person name="Andreopoulos W."/>
            <person name="Labutti K."/>
            <person name="Pangilinan J."/>
            <person name="Floch G.L."/>
            <person name="Makela M.R."/>
            <person name="Henrissat B."/>
            <person name="Grigoriev I.V."/>
            <person name="Crouch J.A."/>
            <person name="De Vries R.P."/>
            <person name="Sukno S.A."/>
            <person name="Thon M.R."/>
        </authorList>
    </citation>
    <scope>NUCLEOTIDE SEQUENCE</scope>
    <source>
        <strain evidence="2">CBS 125086</strain>
    </source>
</reference>
<gene>
    <name evidence="2" type="ORF">LY79DRAFT_269343</name>
</gene>
<keyword evidence="1" id="KW-0812">Transmembrane</keyword>
<name>A0AAD8PWI6_9PEZI</name>
<sequence>MSGQPSATNLPLIICWDLSVRQKPKTHGCLTDQRFLDSLFDPVEQASSSDLPTKPSYSSNISSLQAVNSRQLQAASTTLNPTRTPARLLAPAFFFFLFFFSSFFPFRNCFGRSRSATTRELIAADIPFRPHDHLCLNRNLSSWSRPFNLPQQRQDDAQQLSWCGTIGLWQRSRSPKLMHGVKVQ</sequence>
<keyword evidence="1" id="KW-0472">Membrane</keyword>
<protein>
    <submittedName>
        <fullName evidence="2">Uncharacterized protein</fullName>
    </submittedName>
</protein>
<keyword evidence="1" id="KW-1133">Transmembrane helix</keyword>
<dbReference type="GeneID" id="85436245"/>
<organism evidence="2 3">
    <name type="scientific">Colletotrichum navitas</name>
    <dbReference type="NCBI Taxonomy" id="681940"/>
    <lineage>
        <taxon>Eukaryota</taxon>
        <taxon>Fungi</taxon>
        <taxon>Dikarya</taxon>
        <taxon>Ascomycota</taxon>
        <taxon>Pezizomycotina</taxon>
        <taxon>Sordariomycetes</taxon>
        <taxon>Hypocreomycetidae</taxon>
        <taxon>Glomerellales</taxon>
        <taxon>Glomerellaceae</taxon>
        <taxon>Colletotrichum</taxon>
        <taxon>Colletotrichum graminicola species complex</taxon>
    </lineage>
</organism>
<evidence type="ECO:0000313" key="3">
    <source>
        <dbReference type="Proteomes" id="UP001230504"/>
    </source>
</evidence>
<dbReference type="RefSeq" id="XP_060412325.1">
    <property type="nucleotide sequence ID" value="XM_060552005.1"/>
</dbReference>
<proteinExistence type="predicted"/>
<evidence type="ECO:0000313" key="2">
    <source>
        <dbReference type="EMBL" id="KAK1585299.1"/>
    </source>
</evidence>
<dbReference type="EMBL" id="JAHLJV010000045">
    <property type="protein sequence ID" value="KAK1585299.1"/>
    <property type="molecule type" value="Genomic_DNA"/>
</dbReference>
<comment type="caution">
    <text evidence="2">The sequence shown here is derived from an EMBL/GenBank/DDBJ whole genome shotgun (WGS) entry which is preliminary data.</text>
</comment>
<feature type="transmembrane region" description="Helical" evidence="1">
    <location>
        <begin position="88"/>
        <end position="106"/>
    </location>
</feature>
<keyword evidence="3" id="KW-1185">Reference proteome</keyword>
<accession>A0AAD8PWI6</accession>
<evidence type="ECO:0000256" key="1">
    <source>
        <dbReference type="SAM" id="Phobius"/>
    </source>
</evidence>
<dbReference type="Proteomes" id="UP001230504">
    <property type="component" value="Unassembled WGS sequence"/>
</dbReference>
<dbReference type="AlphaFoldDB" id="A0AAD8PWI6"/>